<dbReference type="FunFam" id="3.40.50.300:FF:000398">
    <property type="entry name" value="Type IV pilus assembly ATPase PilB"/>
    <property type="match status" value="1"/>
</dbReference>
<organism evidence="6 7">
    <name type="scientific">Mobilisporobacter senegalensis</name>
    <dbReference type="NCBI Taxonomy" id="1329262"/>
    <lineage>
        <taxon>Bacteria</taxon>
        <taxon>Bacillati</taxon>
        <taxon>Bacillota</taxon>
        <taxon>Clostridia</taxon>
        <taxon>Lachnospirales</taxon>
        <taxon>Lachnospiraceae</taxon>
        <taxon>Mobilisporobacter</taxon>
    </lineage>
</organism>
<dbReference type="PANTHER" id="PTHR30258">
    <property type="entry name" value="TYPE II SECRETION SYSTEM PROTEIN GSPE-RELATED"/>
    <property type="match status" value="1"/>
</dbReference>
<dbReference type="Pfam" id="PF05157">
    <property type="entry name" value="MshEN"/>
    <property type="match status" value="1"/>
</dbReference>
<dbReference type="Gene3D" id="3.30.450.90">
    <property type="match status" value="1"/>
</dbReference>
<keyword evidence="7" id="KW-1185">Reference proteome</keyword>
<dbReference type="Gene3D" id="3.40.50.300">
    <property type="entry name" value="P-loop containing nucleotide triphosphate hydrolases"/>
    <property type="match status" value="1"/>
</dbReference>
<evidence type="ECO:0000313" key="6">
    <source>
        <dbReference type="EMBL" id="ROR30633.1"/>
    </source>
</evidence>
<dbReference type="OrthoDB" id="9808272at2"/>
<dbReference type="Gene3D" id="3.30.300.160">
    <property type="entry name" value="Type II secretion system, protein E, N-terminal domain"/>
    <property type="match status" value="1"/>
</dbReference>
<evidence type="ECO:0000256" key="4">
    <source>
        <dbReference type="SAM" id="Coils"/>
    </source>
</evidence>
<accession>A0A3N1XVJ2</accession>
<dbReference type="EMBL" id="RJVG01000002">
    <property type="protein sequence ID" value="ROR30633.1"/>
    <property type="molecule type" value="Genomic_DNA"/>
</dbReference>
<dbReference type="SUPFAM" id="SSF52540">
    <property type="entry name" value="P-loop containing nucleoside triphosphate hydrolases"/>
    <property type="match status" value="1"/>
</dbReference>
<dbReference type="InterPro" id="IPR027417">
    <property type="entry name" value="P-loop_NTPase"/>
</dbReference>
<dbReference type="InterPro" id="IPR003593">
    <property type="entry name" value="AAA+_ATPase"/>
</dbReference>
<evidence type="ECO:0000256" key="3">
    <source>
        <dbReference type="ARBA" id="ARBA00022840"/>
    </source>
</evidence>
<dbReference type="GO" id="GO:0016887">
    <property type="term" value="F:ATP hydrolysis activity"/>
    <property type="evidence" value="ECO:0007669"/>
    <property type="project" value="TreeGrafter"/>
</dbReference>
<evidence type="ECO:0000256" key="2">
    <source>
        <dbReference type="ARBA" id="ARBA00022741"/>
    </source>
</evidence>
<proteinExistence type="inferred from homology"/>
<protein>
    <submittedName>
        <fullName evidence="6">Type IV pilus assembly protein PilB</fullName>
    </submittedName>
</protein>
<keyword evidence="3" id="KW-0067">ATP-binding</keyword>
<dbReference type="InterPro" id="IPR001482">
    <property type="entry name" value="T2SS/T4SS_dom"/>
</dbReference>
<comment type="similarity">
    <text evidence="1">Belongs to the GSP E family.</text>
</comment>
<dbReference type="CDD" id="cd01129">
    <property type="entry name" value="PulE-GspE-like"/>
    <property type="match status" value="1"/>
</dbReference>
<dbReference type="PROSITE" id="PS00662">
    <property type="entry name" value="T2SP_E"/>
    <property type="match status" value="1"/>
</dbReference>
<evidence type="ECO:0000313" key="7">
    <source>
        <dbReference type="Proteomes" id="UP000273083"/>
    </source>
</evidence>
<feature type="domain" description="Bacterial type II secretion system protein E" evidence="5">
    <location>
        <begin position="384"/>
        <end position="398"/>
    </location>
</feature>
<dbReference type="RefSeq" id="WP_123608324.1">
    <property type="nucleotide sequence ID" value="NZ_RJVG01000002.1"/>
</dbReference>
<reference evidence="6 7" key="1">
    <citation type="submission" date="2018-11" db="EMBL/GenBank/DDBJ databases">
        <title>Genomic Encyclopedia of Type Strains, Phase IV (KMG-IV): sequencing the most valuable type-strain genomes for metagenomic binning, comparative biology and taxonomic classification.</title>
        <authorList>
            <person name="Goeker M."/>
        </authorList>
    </citation>
    <scope>NUCLEOTIDE SEQUENCE [LARGE SCALE GENOMIC DNA]</scope>
    <source>
        <strain evidence="6 7">DSM 26537</strain>
    </source>
</reference>
<dbReference type="InterPro" id="IPR007831">
    <property type="entry name" value="T2SS_GspE_N"/>
</dbReference>
<dbReference type="GO" id="GO:0005524">
    <property type="term" value="F:ATP binding"/>
    <property type="evidence" value="ECO:0007669"/>
    <property type="project" value="UniProtKB-KW"/>
</dbReference>
<dbReference type="Pfam" id="PF00437">
    <property type="entry name" value="T2SSE"/>
    <property type="match status" value="1"/>
</dbReference>
<dbReference type="Proteomes" id="UP000273083">
    <property type="component" value="Unassembled WGS sequence"/>
</dbReference>
<dbReference type="SMART" id="SM00382">
    <property type="entry name" value="AAA"/>
    <property type="match status" value="1"/>
</dbReference>
<feature type="coiled-coil region" evidence="4">
    <location>
        <begin position="149"/>
        <end position="176"/>
    </location>
</feature>
<evidence type="ECO:0000259" key="5">
    <source>
        <dbReference type="PROSITE" id="PS00662"/>
    </source>
</evidence>
<dbReference type="InterPro" id="IPR037257">
    <property type="entry name" value="T2SS_E_N_sf"/>
</dbReference>
<keyword evidence="4" id="KW-0175">Coiled coil</keyword>
<comment type="caution">
    <text evidence="6">The sequence shown here is derived from an EMBL/GenBank/DDBJ whole genome shotgun (WGS) entry which is preliminary data.</text>
</comment>
<evidence type="ECO:0000256" key="1">
    <source>
        <dbReference type="ARBA" id="ARBA00006611"/>
    </source>
</evidence>
<dbReference type="GO" id="GO:0005886">
    <property type="term" value="C:plasma membrane"/>
    <property type="evidence" value="ECO:0007669"/>
    <property type="project" value="TreeGrafter"/>
</dbReference>
<gene>
    <name evidence="6" type="ORF">EDD66_102287</name>
</gene>
<dbReference type="SUPFAM" id="SSF160246">
    <property type="entry name" value="EspE N-terminal domain-like"/>
    <property type="match status" value="1"/>
</dbReference>
<sequence length="565" mass="62888">MDFGKNKKRLGDMLVDEGLITPKQLKNALVEQKKGKLKLGELLVDFGYIDELSITKALQKQLKLDIVQLSGIVIAPDVLGLVNEQILRKYMVIPFEFHKTSPNILRVAMADPLDIIAIDDLAIITNLKIDPVVSTPKEIATAIDKYYGNAEVKAVAERYTKEKEIQNKEKEEEQSNEDINNSPIVLLVKAIIEQAVRQRASDIHIEPFEKQIRVRYRVDGLLKEMSQYEINLLPAMVARIKIIGGMDISEKRKPQDGRITVVVDREEFDIRASVLPTVFGEKIVMRITSKKGLTKAKKDLGFSEEEMKKFDAILERPHGMILVTGPTGSGKSTTLYTALSELNTEGVNIITVEDPVEANIDGVNQVQVNAKAELTFSNALRSILRQDPDIIMIGEIRDSETAEIAVKASITGHLVVSTLHTNSAASTITRLEDMGIEPYLIADATVGVIAQRLVRRLCPSCKTKRYADSLEKEILGIDPEAEQVIYEPCGCHMCNNTGYFGRIGVYEIMPVTSALKEIISRKGNSSQITEIALKEGMNTLKMSATRYVLEGITSISEMKRISFDE</sequence>
<dbReference type="FunFam" id="3.30.450.90:FF:000001">
    <property type="entry name" value="Type II secretion system ATPase GspE"/>
    <property type="match status" value="1"/>
</dbReference>
<keyword evidence="2" id="KW-0547">Nucleotide-binding</keyword>
<dbReference type="AlphaFoldDB" id="A0A3N1XVJ2"/>
<name>A0A3N1XVJ2_9FIRM</name>
<dbReference type="PANTHER" id="PTHR30258:SF1">
    <property type="entry name" value="PROTEIN TRANSPORT PROTEIN HOFB HOMOLOG"/>
    <property type="match status" value="1"/>
</dbReference>